<evidence type="ECO:0000313" key="3">
    <source>
        <dbReference type="Proteomes" id="UP001159363"/>
    </source>
</evidence>
<protein>
    <submittedName>
        <fullName evidence="2">Uncharacterized protein</fullName>
    </submittedName>
</protein>
<comment type="caution">
    <text evidence="2">The sequence shown here is derived from an EMBL/GenBank/DDBJ whole genome shotgun (WGS) entry which is preliminary data.</text>
</comment>
<feature type="region of interest" description="Disordered" evidence="1">
    <location>
        <begin position="445"/>
        <end position="464"/>
    </location>
</feature>
<name>A0ABQ9HG24_9NEOP</name>
<organism evidence="2 3">
    <name type="scientific">Dryococelus australis</name>
    <dbReference type="NCBI Taxonomy" id="614101"/>
    <lineage>
        <taxon>Eukaryota</taxon>
        <taxon>Metazoa</taxon>
        <taxon>Ecdysozoa</taxon>
        <taxon>Arthropoda</taxon>
        <taxon>Hexapoda</taxon>
        <taxon>Insecta</taxon>
        <taxon>Pterygota</taxon>
        <taxon>Neoptera</taxon>
        <taxon>Polyneoptera</taxon>
        <taxon>Phasmatodea</taxon>
        <taxon>Verophasmatodea</taxon>
        <taxon>Anareolatae</taxon>
        <taxon>Phasmatidae</taxon>
        <taxon>Eurycanthinae</taxon>
        <taxon>Dryococelus</taxon>
    </lineage>
</organism>
<proteinExistence type="predicted"/>
<dbReference type="EMBL" id="JARBHB010000005">
    <property type="protein sequence ID" value="KAJ8883271.1"/>
    <property type="molecule type" value="Genomic_DNA"/>
</dbReference>
<gene>
    <name evidence="2" type="ORF">PR048_015114</name>
</gene>
<feature type="region of interest" description="Disordered" evidence="1">
    <location>
        <begin position="493"/>
        <end position="519"/>
    </location>
</feature>
<accession>A0ABQ9HG24</accession>
<dbReference type="Proteomes" id="UP001159363">
    <property type="component" value="Chromosome 4"/>
</dbReference>
<feature type="compositionally biased region" description="Low complexity" evidence="1">
    <location>
        <begin position="454"/>
        <end position="464"/>
    </location>
</feature>
<sequence length="569" mass="63875">MQKKKPIPSAPQYTGNQCTLASIFISLPTTHTQHKMRHYSYIENTEPPAATLVVSYFKGRSVKIRRLPKKHNIRTASKPTTTIKTMLTKVKPSSDQQHTQECIYQVPCQCGSVYIGETGQPLSAHSVGKFCIHSQRAKCNKEIKESAFINCSSNVISQEIIELKVIWLPIIKYKVHLYFHSTVPTPHRLPLGPITNQQALFQAPPIRVKASLLPNSFRIITDEHFFLWTSVPISENRTKTCQMWGRPVQFDLTTSRTRVRHAILAITEVPGIPRAGSSKLSHGFLRRTQEGKGKVERRVGAGGLRSHPHSLVRYLSKSIMRYSNYLNKPFTPTYPHPLVLKNFKLPSTGFEPSTEDDSSALLLQPYTTPYTYPLTLKNVISFNRTRTKYRILNHTLLLASHPSLYPKPPFPNSSVVVRQPRVNMCTYHLHKCAITPNCLRRKSNQLPPHFGHQSSYSAGTSSNGSLPDRVIRVPVLSQMSLVPVLPCINQQPTTTNLSGEGGVEEKRGVTLPSTNSRSQHTFHGLVEERWVGRKPSADHSTSHRGMGLRGGDIVVHLQKEQVGGRGNTH</sequence>
<evidence type="ECO:0000313" key="2">
    <source>
        <dbReference type="EMBL" id="KAJ8883271.1"/>
    </source>
</evidence>
<keyword evidence="3" id="KW-1185">Reference proteome</keyword>
<reference evidence="2 3" key="1">
    <citation type="submission" date="2023-02" db="EMBL/GenBank/DDBJ databases">
        <title>LHISI_Scaffold_Assembly.</title>
        <authorList>
            <person name="Stuart O.P."/>
            <person name="Cleave R."/>
            <person name="Magrath M.J.L."/>
            <person name="Mikheyev A.S."/>
        </authorList>
    </citation>
    <scope>NUCLEOTIDE SEQUENCE [LARGE SCALE GENOMIC DNA]</scope>
    <source>
        <strain evidence="2">Daus_M_001</strain>
        <tissue evidence="2">Leg muscle</tissue>
    </source>
</reference>
<evidence type="ECO:0000256" key="1">
    <source>
        <dbReference type="SAM" id="MobiDB-lite"/>
    </source>
</evidence>